<dbReference type="Gene3D" id="3.40.50.150">
    <property type="entry name" value="Vaccinia Virus protein VP39"/>
    <property type="match status" value="1"/>
</dbReference>
<feature type="domain" description="Methyltransferase type 11" evidence="5">
    <location>
        <begin position="50"/>
        <end position="142"/>
    </location>
</feature>
<sequence>MPTQGLAPIAQSAFSKASAYDKNRPVYTSTEANELLTLIGLNGRQGARVVDLGAGTGLFTEALAARPEEFDIIAVDPHDDMRAELERKALRGVTVRKGWGSEIAVEDGTVDVVFAAQAFHWFANLDALQEIRRILKPNGYLALLWHVDDYNGFQSDIPATEWERIIKEHIWQHDDNVPRFRHGKWREIFNSPGQTFFEQPVGQKDVPFTYYASVDALWGRLRTYSQFTNLEGAEMQALRDKFDAALSGDNVPRNEAGDVAVHGRTHYVWTKAI</sequence>
<name>A0A0U1LLF1_TALIS</name>
<keyword evidence="3" id="KW-0808">Transferase</keyword>
<evidence type="ECO:0000256" key="2">
    <source>
        <dbReference type="ARBA" id="ARBA00022603"/>
    </source>
</evidence>
<dbReference type="InterPro" id="IPR029063">
    <property type="entry name" value="SAM-dependent_MTases_sf"/>
</dbReference>
<comment type="similarity">
    <text evidence="1">Belongs to the methyltransferase superfamily.</text>
</comment>
<dbReference type="STRING" id="28573.A0A0U1LLF1"/>
<dbReference type="CDD" id="cd02440">
    <property type="entry name" value="AdoMet_MTases"/>
    <property type="match status" value="1"/>
</dbReference>
<dbReference type="Pfam" id="PF08241">
    <property type="entry name" value="Methyltransf_11"/>
    <property type="match status" value="1"/>
</dbReference>
<evidence type="ECO:0000256" key="1">
    <source>
        <dbReference type="ARBA" id="ARBA00008361"/>
    </source>
</evidence>
<dbReference type="EMBL" id="CVMT01000001">
    <property type="protein sequence ID" value="CRG82931.1"/>
    <property type="molecule type" value="Genomic_DNA"/>
</dbReference>
<dbReference type="InterPro" id="IPR013216">
    <property type="entry name" value="Methyltransf_11"/>
</dbReference>
<organism evidence="6 7">
    <name type="scientific">Talaromyces islandicus</name>
    <name type="common">Penicillium islandicum</name>
    <dbReference type="NCBI Taxonomy" id="28573"/>
    <lineage>
        <taxon>Eukaryota</taxon>
        <taxon>Fungi</taxon>
        <taxon>Dikarya</taxon>
        <taxon>Ascomycota</taxon>
        <taxon>Pezizomycotina</taxon>
        <taxon>Eurotiomycetes</taxon>
        <taxon>Eurotiomycetidae</taxon>
        <taxon>Eurotiales</taxon>
        <taxon>Trichocomaceae</taxon>
        <taxon>Talaromyces</taxon>
        <taxon>Talaromyces sect. Islandici</taxon>
    </lineage>
</organism>
<dbReference type="GO" id="GO:0032259">
    <property type="term" value="P:methylation"/>
    <property type="evidence" value="ECO:0007669"/>
    <property type="project" value="UniProtKB-KW"/>
</dbReference>
<dbReference type="GO" id="GO:0008757">
    <property type="term" value="F:S-adenosylmethionine-dependent methyltransferase activity"/>
    <property type="evidence" value="ECO:0007669"/>
    <property type="project" value="InterPro"/>
</dbReference>
<dbReference type="PANTHER" id="PTHR44942">
    <property type="entry name" value="METHYLTRANSF_11 DOMAIN-CONTAINING PROTEIN"/>
    <property type="match status" value="1"/>
</dbReference>
<evidence type="ECO:0000256" key="3">
    <source>
        <dbReference type="ARBA" id="ARBA00022679"/>
    </source>
</evidence>
<keyword evidence="2" id="KW-0489">Methyltransferase</keyword>
<evidence type="ECO:0000313" key="6">
    <source>
        <dbReference type="EMBL" id="CRG82931.1"/>
    </source>
</evidence>
<dbReference type="AlphaFoldDB" id="A0A0U1LLF1"/>
<dbReference type="SUPFAM" id="SSF53335">
    <property type="entry name" value="S-adenosyl-L-methionine-dependent methyltransferases"/>
    <property type="match status" value="1"/>
</dbReference>
<keyword evidence="4" id="KW-0949">S-adenosyl-L-methionine</keyword>
<keyword evidence="7" id="KW-1185">Reference proteome</keyword>
<reference evidence="6 7" key="1">
    <citation type="submission" date="2015-04" db="EMBL/GenBank/DDBJ databases">
        <authorList>
            <person name="Syromyatnikov M.Y."/>
            <person name="Popov V.N."/>
        </authorList>
    </citation>
    <scope>NUCLEOTIDE SEQUENCE [LARGE SCALE GENOMIC DNA]</scope>
    <source>
        <strain evidence="6">WF-38-12</strain>
    </source>
</reference>
<dbReference type="OMA" id="WRATFDT"/>
<accession>A0A0U1LLF1</accession>
<dbReference type="Proteomes" id="UP000054383">
    <property type="component" value="Unassembled WGS sequence"/>
</dbReference>
<evidence type="ECO:0000259" key="5">
    <source>
        <dbReference type="Pfam" id="PF08241"/>
    </source>
</evidence>
<dbReference type="PANTHER" id="PTHR44942:SF4">
    <property type="entry name" value="METHYLTRANSFERASE TYPE 11 DOMAIN-CONTAINING PROTEIN"/>
    <property type="match status" value="1"/>
</dbReference>
<proteinExistence type="inferred from homology"/>
<gene>
    <name evidence="6" type="ORF">PISL3812_00278</name>
</gene>
<evidence type="ECO:0000313" key="7">
    <source>
        <dbReference type="Proteomes" id="UP000054383"/>
    </source>
</evidence>
<protein>
    <recommendedName>
        <fullName evidence="5">Methyltransferase type 11 domain-containing protein</fullName>
    </recommendedName>
</protein>
<dbReference type="OrthoDB" id="10027013at2759"/>
<evidence type="ECO:0000256" key="4">
    <source>
        <dbReference type="ARBA" id="ARBA00022691"/>
    </source>
</evidence>
<dbReference type="InterPro" id="IPR051052">
    <property type="entry name" value="Diverse_substrate_MTase"/>
</dbReference>